<name>A0A9Q1J8I8_SYNKA</name>
<dbReference type="AlphaFoldDB" id="A0A9Q1J8I8"/>
<feature type="compositionally biased region" description="Basic and acidic residues" evidence="1">
    <location>
        <begin position="60"/>
        <end position="72"/>
    </location>
</feature>
<evidence type="ECO:0000313" key="3">
    <source>
        <dbReference type="Proteomes" id="UP001152622"/>
    </source>
</evidence>
<dbReference type="OrthoDB" id="6256972at2759"/>
<accession>A0A9Q1J8I8</accession>
<sequence>MQERAKQRAEHKREVKEMKRRKEEERQALMRADVEQRQREKNEEKKRETERRRDKRRQQREREIERQHKAEQEKHMLDQAVEHHHRTLLLNHGLVPLKRLLEKSHTHNQLAQAHHRASLQRRCLLTWLQAAGKSVAEKEARATRMYQHILLKRSLNFWLQMKECSLVQMMQAEWFCRTQTLHRTLMALKVHVVHERFSAWDKEKQAKDHWLRSMMHRCLWAWQGLPRLLREERGREERREQLRRRVAEILPDFHCSPAGGAWGSPPL</sequence>
<dbReference type="PANTHER" id="PTHR22028">
    <property type="entry name" value="SFI1 SPINDLE BODY DOMAIN-CONTAINING PROTEIN-RELATED"/>
    <property type="match status" value="1"/>
</dbReference>
<proteinExistence type="predicted"/>
<evidence type="ECO:0000256" key="1">
    <source>
        <dbReference type="SAM" id="MobiDB-lite"/>
    </source>
</evidence>
<dbReference type="EMBL" id="JAINUF010000002">
    <property type="protein sequence ID" value="KAJ8375449.1"/>
    <property type="molecule type" value="Genomic_DNA"/>
</dbReference>
<keyword evidence="3" id="KW-1185">Reference proteome</keyword>
<reference evidence="2" key="1">
    <citation type="journal article" date="2023" name="Science">
        <title>Genome structures resolve the early diversification of teleost fishes.</title>
        <authorList>
            <person name="Parey E."/>
            <person name="Louis A."/>
            <person name="Montfort J."/>
            <person name="Bouchez O."/>
            <person name="Roques C."/>
            <person name="Iampietro C."/>
            <person name="Lluch J."/>
            <person name="Castinel A."/>
            <person name="Donnadieu C."/>
            <person name="Desvignes T."/>
            <person name="Floi Bucao C."/>
            <person name="Jouanno E."/>
            <person name="Wen M."/>
            <person name="Mejri S."/>
            <person name="Dirks R."/>
            <person name="Jansen H."/>
            <person name="Henkel C."/>
            <person name="Chen W.J."/>
            <person name="Zahm M."/>
            <person name="Cabau C."/>
            <person name="Klopp C."/>
            <person name="Thompson A.W."/>
            <person name="Robinson-Rechavi M."/>
            <person name="Braasch I."/>
            <person name="Lecointre G."/>
            <person name="Bobe J."/>
            <person name="Postlethwait J.H."/>
            <person name="Berthelot C."/>
            <person name="Roest Crollius H."/>
            <person name="Guiguen Y."/>
        </authorList>
    </citation>
    <scope>NUCLEOTIDE SEQUENCE</scope>
    <source>
        <strain evidence="2">WJC10195</strain>
    </source>
</reference>
<dbReference type="PANTHER" id="PTHR22028:SF5">
    <property type="entry name" value="COILED-COIL DOMAIN-CONTAINING PROTEIN 191"/>
    <property type="match status" value="1"/>
</dbReference>
<evidence type="ECO:0000313" key="2">
    <source>
        <dbReference type="EMBL" id="KAJ8375449.1"/>
    </source>
</evidence>
<feature type="compositionally biased region" description="Basic and acidic residues" evidence="1">
    <location>
        <begin position="1"/>
        <end position="52"/>
    </location>
</feature>
<dbReference type="Proteomes" id="UP001152622">
    <property type="component" value="Chromosome 2"/>
</dbReference>
<dbReference type="InterPro" id="IPR052270">
    <property type="entry name" value="CACF_protein"/>
</dbReference>
<protein>
    <submittedName>
        <fullName evidence="2">Uncharacterized protein</fullName>
    </submittedName>
</protein>
<feature type="region of interest" description="Disordered" evidence="1">
    <location>
        <begin position="1"/>
        <end position="72"/>
    </location>
</feature>
<comment type="caution">
    <text evidence="2">The sequence shown here is derived from an EMBL/GenBank/DDBJ whole genome shotgun (WGS) entry which is preliminary data.</text>
</comment>
<organism evidence="2 3">
    <name type="scientific">Synaphobranchus kaupii</name>
    <name type="common">Kaup's arrowtooth eel</name>
    <dbReference type="NCBI Taxonomy" id="118154"/>
    <lineage>
        <taxon>Eukaryota</taxon>
        <taxon>Metazoa</taxon>
        <taxon>Chordata</taxon>
        <taxon>Craniata</taxon>
        <taxon>Vertebrata</taxon>
        <taxon>Euteleostomi</taxon>
        <taxon>Actinopterygii</taxon>
        <taxon>Neopterygii</taxon>
        <taxon>Teleostei</taxon>
        <taxon>Anguilliformes</taxon>
        <taxon>Synaphobranchidae</taxon>
        <taxon>Synaphobranchus</taxon>
    </lineage>
</organism>
<gene>
    <name evidence="2" type="ORF">SKAU_G00060290</name>
</gene>